<dbReference type="PROSITE" id="PS51037">
    <property type="entry name" value="YEATS"/>
    <property type="match status" value="1"/>
</dbReference>
<dbReference type="InterPro" id="IPR005033">
    <property type="entry name" value="YEATS"/>
</dbReference>
<evidence type="ECO:0000256" key="5">
    <source>
        <dbReference type="SAM" id="Coils"/>
    </source>
</evidence>
<dbReference type="Pfam" id="PF03366">
    <property type="entry name" value="YEATS"/>
    <property type="match status" value="1"/>
</dbReference>
<comment type="caution">
    <text evidence="7">The sequence shown here is derived from an EMBL/GenBank/DDBJ whole genome shotgun (WGS) entry which is preliminary data.</text>
</comment>
<protein>
    <submittedName>
        <fullName evidence="7">YEATS domain-containing protein 4</fullName>
    </submittedName>
</protein>
<dbReference type="GO" id="GO:0005634">
    <property type="term" value="C:nucleus"/>
    <property type="evidence" value="ECO:0007669"/>
    <property type="project" value="UniProtKB-SubCell"/>
</dbReference>
<proteinExistence type="predicted"/>
<accession>A0AA35RKM1</accession>
<dbReference type="PANTHER" id="PTHR47573">
    <property type="entry name" value="PROTEIN AF-9 HOMOLOG"/>
    <property type="match status" value="1"/>
</dbReference>
<name>A0AA35RKM1_GEOBA</name>
<keyword evidence="8" id="KW-1185">Reference proteome</keyword>
<feature type="domain" description="YEATS" evidence="6">
    <location>
        <begin position="9"/>
        <end position="152"/>
    </location>
</feature>
<dbReference type="Proteomes" id="UP001174909">
    <property type="component" value="Unassembled WGS sequence"/>
</dbReference>
<evidence type="ECO:0000256" key="1">
    <source>
        <dbReference type="ARBA" id="ARBA00023015"/>
    </source>
</evidence>
<keyword evidence="5" id="KW-0175">Coiled coil</keyword>
<dbReference type="CDD" id="cd16909">
    <property type="entry name" value="YEATS_GAS41_like"/>
    <property type="match status" value="1"/>
</dbReference>
<evidence type="ECO:0000313" key="7">
    <source>
        <dbReference type="EMBL" id="CAI8013275.1"/>
    </source>
</evidence>
<keyword evidence="3 4" id="KW-0539">Nucleus</keyword>
<dbReference type="Gene3D" id="2.60.40.1970">
    <property type="entry name" value="YEATS domain"/>
    <property type="match status" value="1"/>
</dbReference>
<evidence type="ECO:0000313" key="8">
    <source>
        <dbReference type="Proteomes" id="UP001174909"/>
    </source>
</evidence>
<reference evidence="7" key="1">
    <citation type="submission" date="2023-03" db="EMBL/GenBank/DDBJ databases">
        <authorList>
            <person name="Steffen K."/>
            <person name="Cardenas P."/>
        </authorList>
    </citation>
    <scope>NUCLEOTIDE SEQUENCE</scope>
</reference>
<evidence type="ECO:0000256" key="2">
    <source>
        <dbReference type="ARBA" id="ARBA00023163"/>
    </source>
</evidence>
<feature type="coiled-coil region" evidence="5">
    <location>
        <begin position="168"/>
        <end position="216"/>
    </location>
</feature>
<evidence type="ECO:0000256" key="4">
    <source>
        <dbReference type="PROSITE-ProRule" id="PRU00376"/>
    </source>
</evidence>
<dbReference type="AlphaFoldDB" id="A0AA35RKM1"/>
<gene>
    <name evidence="7" type="ORF">GBAR_LOCUS8439</name>
</gene>
<keyword evidence="2" id="KW-0804">Transcription</keyword>
<evidence type="ECO:0000259" key="6">
    <source>
        <dbReference type="PROSITE" id="PS51037"/>
    </source>
</evidence>
<dbReference type="InterPro" id="IPR055129">
    <property type="entry name" value="YEATS_dom"/>
</dbReference>
<sequence>MAAEEGNSRRKGVVLTKPVVYGNIARYFGKKREDDGHTHSWTCYLRPFKNEDMTVYVKKVQFKLHDSYPSPVRVVMRPPYEINETGWGEFEVVIKIFFADSAEKPITIYHLIKLFQTDPAVMAGKKNLVSENYDELVFTDPTNTMYHLLTSPKQMVPAIRHEPGIDYKEKEQRNLAALNNAHRKLKNEISDLSDRLKMSRESIQRLKEQVEQAEEEELVGT</sequence>
<organism evidence="7 8">
    <name type="scientific">Geodia barretti</name>
    <name type="common">Barrett's horny sponge</name>
    <dbReference type="NCBI Taxonomy" id="519541"/>
    <lineage>
        <taxon>Eukaryota</taxon>
        <taxon>Metazoa</taxon>
        <taxon>Porifera</taxon>
        <taxon>Demospongiae</taxon>
        <taxon>Heteroscleromorpha</taxon>
        <taxon>Tetractinellida</taxon>
        <taxon>Astrophorina</taxon>
        <taxon>Geodiidae</taxon>
        <taxon>Geodia</taxon>
    </lineage>
</organism>
<dbReference type="EMBL" id="CASHTH010001251">
    <property type="protein sequence ID" value="CAI8013275.1"/>
    <property type="molecule type" value="Genomic_DNA"/>
</dbReference>
<dbReference type="GO" id="GO:0006355">
    <property type="term" value="P:regulation of DNA-templated transcription"/>
    <property type="evidence" value="ECO:0007669"/>
    <property type="project" value="InterPro"/>
</dbReference>
<comment type="subcellular location">
    <subcellularLocation>
        <location evidence="4">Nucleus</location>
    </subcellularLocation>
</comment>
<evidence type="ECO:0000256" key="3">
    <source>
        <dbReference type="ARBA" id="ARBA00023242"/>
    </source>
</evidence>
<dbReference type="InterPro" id="IPR038704">
    <property type="entry name" value="YEAST_sf"/>
</dbReference>
<keyword evidence="1" id="KW-0805">Transcription regulation</keyword>
<dbReference type="PANTHER" id="PTHR47573:SF1">
    <property type="entry name" value="PROTEIN AF-9 HOMOLOG"/>
    <property type="match status" value="1"/>
</dbReference>